<evidence type="ECO:0000313" key="7">
    <source>
        <dbReference type="EMBL" id="MDN3709904.1"/>
    </source>
</evidence>
<reference evidence="8" key="2">
    <citation type="journal article" date="2019" name="Int. J. Syst. Evol. Microbiol.">
        <title>The Global Catalogue of Microorganisms (GCM) 10K type strain sequencing project: providing services to taxonomists for standard genome sequencing and annotation.</title>
        <authorList>
            <consortium name="The Broad Institute Genomics Platform"/>
            <consortium name="The Broad Institute Genome Sequencing Center for Infectious Disease"/>
            <person name="Wu L."/>
            <person name="Ma J."/>
        </authorList>
    </citation>
    <scope>NUCLEOTIDE SEQUENCE [LARGE SCALE GENOMIC DNA]</scope>
    <source>
        <strain evidence="8">CECT 7184</strain>
    </source>
</reference>
<dbReference type="GO" id="GO:0008794">
    <property type="term" value="F:arsenate reductase (glutaredoxin) activity"/>
    <property type="evidence" value="ECO:0007669"/>
    <property type="project" value="UniProtKB-EC"/>
</dbReference>
<evidence type="ECO:0000313" key="8">
    <source>
        <dbReference type="Proteomes" id="UP001242368"/>
    </source>
</evidence>
<dbReference type="CDD" id="cd03034">
    <property type="entry name" value="ArsC_ArsC"/>
    <property type="match status" value="1"/>
</dbReference>
<evidence type="ECO:0000256" key="3">
    <source>
        <dbReference type="PROSITE-ProRule" id="PRU01282"/>
    </source>
</evidence>
<dbReference type="PANTHER" id="PTHR30041">
    <property type="entry name" value="ARSENATE REDUCTASE"/>
    <property type="match status" value="1"/>
</dbReference>
<dbReference type="Pfam" id="PF03960">
    <property type="entry name" value="ArsC"/>
    <property type="match status" value="1"/>
</dbReference>
<evidence type="ECO:0000256" key="2">
    <source>
        <dbReference type="ARBA" id="ARBA00023002"/>
    </source>
</evidence>
<dbReference type="Gene3D" id="3.40.30.10">
    <property type="entry name" value="Glutaredoxin"/>
    <property type="match status" value="1"/>
</dbReference>
<dbReference type="EMBL" id="JAUFQU010000001">
    <property type="protein sequence ID" value="MDN3707722.1"/>
    <property type="molecule type" value="Genomic_DNA"/>
</dbReference>
<comment type="caution">
    <text evidence="7">The sequence shown here is derived from an EMBL/GenBank/DDBJ whole genome shotgun (WGS) entry which is preliminary data.</text>
</comment>
<comment type="similarity">
    <text evidence="1 3">Belongs to the ArsC family.</text>
</comment>
<dbReference type="SUPFAM" id="SSF52833">
    <property type="entry name" value="Thioredoxin-like"/>
    <property type="match status" value="1"/>
</dbReference>
<organism evidence="7 8">
    <name type="scientific">Paenimyroides ceti</name>
    <dbReference type="NCBI Taxonomy" id="395087"/>
    <lineage>
        <taxon>Bacteria</taxon>
        <taxon>Pseudomonadati</taxon>
        <taxon>Bacteroidota</taxon>
        <taxon>Flavobacteriia</taxon>
        <taxon>Flavobacteriales</taxon>
        <taxon>Flavobacteriaceae</taxon>
        <taxon>Paenimyroides</taxon>
    </lineage>
</organism>
<dbReference type="PROSITE" id="PS51353">
    <property type="entry name" value="ARSC"/>
    <property type="match status" value="1"/>
</dbReference>
<name>A0ABT8D0A1_9FLAO</name>
<reference evidence="7" key="3">
    <citation type="submission" date="2023-06" db="EMBL/GenBank/DDBJ databases">
        <authorList>
            <person name="Lucena T."/>
            <person name="Sun Q."/>
        </authorList>
    </citation>
    <scope>NUCLEOTIDE SEQUENCE</scope>
    <source>
        <strain evidence="7">CECT 7184</strain>
    </source>
</reference>
<keyword evidence="2 7" id="KW-0560">Oxidoreductase</keyword>
<dbReference type="NCBIfam" id="TIGR00014">
    <property type="entry name" value="arsC"/>
    <property type="match status" value="1"/>
</dbReference>
<dbReference type="EMBL" id="JAUFQU010000068">
    <property type="protein sequence ID" value="MDN3709904.1"/>
    <property type="molecule type" value="Genomic_DNA"/>
</dbReference>
<dbReference type="EMBL" id="JAUFQU010000067">
    <property type="protein sequence ID" value="MDN3709894.1"/>
    <property type="molecule type" value="Genomic_DNA"/>
</dbReference>
<evidence type="ECO:0000256" key="1">
    <source>
        <dbReference type="ARBA" id="ARBA00007198"/>
    </source>
</evidence>
<reference evidence="7" key="1">
    <citation type="journal article" date="2014" name="Int. J. Syst. Evol. Microbiol.">
        <title>Complete genome of a new Firmicutes species belonging to the dominant human colonic microbiota ('Ruminococcus bicirculans') reveals two chromosomes and a selective capacity to utilize plant glucans.</title>
        <authorList>
            <consortium name="NISC Comparative Sequencing Program"/>
            <person name="Wegmann U."/>
            <person name="Louis P."/>
            <person name="Goesmann A."/>
            <person name="Henrissat B."/>
            <person name="Duncan S.H."/>
            <person name="Flint H.J."/>
        </authorList>
    </citation>
    <scope>NUCLEOTIDE SEQUENCE</scope>
    <source>
        <strain evidence="7">CECT 7184</strain>
    </source>
</reference>
<evidence type="ECO:0000313" key="6">
    <source>
        <dbReference type="EMBL" id="MDN3709894.1"/>
    </source>
</evidence>
<sequence length="112" mass="12907">MITIYHNPRCSKSREGLAYLEDKKVEVDVIKYLDEPISKETLKHLIALLNIKPIELVRTKEAEWADYKNQQLSDDAIIEAMVKHPKLIERPIVVNGNKAVIARPFSKIEDIL</sequence>
<evidence type="ECO:0000313" key="5">
    <source>
        <dbReference type="EMBL" id="MDN3709886.1"/>
    </source>
</evidence>
<evidence type="ECO:0000313" key="4">
    <source>
        <dbReference type="EMBL" id="MDN3707722.1"/>
    </source>
</evidence>
<dbReference type="RefSeq" id="WP_290363684.1">
    <property type="nucleotide sequence ID" value="NZ_JAUFQU010000001.1"/>
</dbReference>
<dbReference type="EMBL" id="JAUFQU010000066">
    <property type="protein sequence ID" value="MDN3709886.1"/>
    <property type="molecule type" value="Genomic_DNA"/>
</dbReference>
<accession>A0ABT8D0A1</accession>
<dbReference type="InterPro" id="IPR036249">
    <property type="entry name" value="Thioredoxin-like_sf"/>
</dbReference>
<dbReference type="PANTHER" id="PTHR30041:SF4">
    <property type="entry name" value="ARSENATE REDUCTASE"/>
    <property type="match status" value="1"/>
</dbReference>
<dbReference type="InterPro" id="IPR006660">
    <property type="entry name" value="Arsenate_reductase-like"/>
</dbReference>
<keyword evidence="8" id="KW-1185">Reference proteome</keyword>
<protein>
    <submittedName>
        <fullName evidence="7">Arsenate reductase (Glutaredoxin)</fullName>
        <ecNumber evidence="7">1.20.4.1</ecNumber>
    </submittedName>
</protein>
<dbReference type="Proteomes" id="UP001242368">
    <property type="component" value="Unassembled WGS sequence"/>
</dbReference>
<dbReference type="InterPro" id="IPR006659">
    <property type="entry name" value="Arsenate_reductase"/>
</dbReference>
<dbReference type="EC" id="1.20.4.1" evidence="7"/>
<gene>
    <name evidence="7" type="primary">arsC</name>
    <name evidence="4" type="ORF">QW060_11385</name>
    <name evidence="5" type="ORF">QW060_23505</name>
    <name evidence="6" type="ORF">QW060_23555</name>
    <name evidence="7" type="ORF">QW060_23625</name>
</gene>
<proteinExistence type="inferred from homology"/>